<reference evidence="6" key="1">
    <citation type="submission" date="2016-10" db="EMBL/GenBank/DDBJ databases">
        <authorList>
            <person name="Varghese N."/>
            <person name="Submissions S."/>
        </authorList>
    </citation>
    <scope>NUCLEOTIDE SEQUENCE [LARGE SCALE GENOMIC DNA]</scope>
    <source>
        <strain evidence="6">DSM 26893</strain>
    </source>
</reference>
<evidence type="ECO:0000256" key="2">
    <source>
        <dbReference type="ARBA" id="ARBA00022801"/>
    </source>
</evidence>
<proteinExistence type="inferred from homology"/>
<dbReference type="Pfam" id="PF00128">
    <property type="entry name" value="Alpha-amylase"/>
    <property type="match status" value="1"/>
</dbReference>
<evidence type="ECO:0000313" key="6">
    <source>
        <dbReference type="Proteomes" id="UP000199372"/>
    </source>
</evidence>
<dbReference type="EMBL" id="FOCM01000007">
    <property type="protein sequence ID" value="SEN88602.1"/>
    <property type="molecule type" value="Genomic_DNA"/>
</dbReference>
<dbReference type="InterPro" id="IPR013780">
    <property type="entry name" value="Glyco_hydro_b"/>
</dbReference>
<gene>
    <name evidence="5" type="ORF">SAMN04488011_107123</name>
</gene>
<sequence>MTTFERAKNHGVSGPNGAPATAAGAGNNVASPWWKSAVGYQIYPRSFCDSDGDGVGDIPGIISRLDHLADLGVGFIWLSPVYASPQRDNGYDISDYQAIHHEYGTLDDFDRLVTEARDRGIGIVMDLVVNHCSDEHAWFKAAAASRDAPEHDLFIWREGRPGGLPPTDKRAIFGGPAWTYVAAVDRWYLHLFSPGQPDLNWDNPDLRDRIWSMMEWWIDRGIAGFRMDVIDLIGKDVDRGLFDEGPHIWDRLGEMHDRVLKGRDLLTVGESWAVSRDTVLQYVADATPLAMMFHFDHVKLGWDPQFHKFRPREVTPLMLKREITAWQTHLREYGWDALFLSNHDLPRHISRYGDDGVGRIASGKALAAMLHLLRGTPFVYQGEEIGMINTRAASLADVEDLEAHGQYEGFMANGLTHAEFMEGVNLNGRDNARTPMQWDGGPGAGFTAGTPWLPLNPNSREVHVAADRADPDGLFAFYRHLIGLRRELPVLIHGGFQAYLEDHPAVFAFTRGWREQRLAVLVNLTGEAQTLELPDALCGSGRPVVHTHVARRGLQGRVTLEPWEAVALLR</sequence>
<evidence type="ECO:0000256" key="3">
    <source>
        <dbReference type="ARBA" id="ARBA00023295"/>
    </source>
</evidence>
<name>A0A1H8K6I9_9RHOB</name>
<protein>
    <submittedName>
        <fullName evidence="5">Oligo-1,6-glucosidase</fullName>
    </submittedName>
</protein>
<keyword evidence="3" id="KW-0326">Glycosidase</keyword>
<dbReference type="Proteomes" id="UP000199372">
    <property type="component" value="Unassembled WGS sequence"/>
</dbReference>
<dbReference type="SUPFAM" id="SSF51011">
    <property type="entry name" value="Glycosyl hydrolase domain"/>
    <property type="match status" value="1"/>
</dbReference>
<dbReference type="PANTHER" id="PTHR10357:SF179">
    <property type="entry name" value="NEUTRAL AND BASIC AMINO ACID TRANSPORT PROTEIN RBAT"/>
    <property type="match status" value="1"/>
</dbReference>
<keyword evidence="6" id="KW-1185">Reference proteome</keyword>
<dbReference type="Gene3D" id="3.20.20.80">
    <property type="entry name" value="Glycosidases"/>
    <property type="match status" value="1"/>
</dbReference>
<evidence type="ECO:0000259" key="4">
    <source>
        <dbReference type="SMART" id="SM00642"/>
    </source>
</evidence>
<dbReference type="RefSeq" id="WP_236737091.1">
    <property type="nucleotide sequence ID" value="NZ_FOCM01000007.1"/>
</dbReference>
<dbReference type="CDD" id="cd11333">
    <property type="entry name" value="AmyAc_SI_OligoGlu_DGase"/>
    <property type="match status" value="1"/>
</dbReference>
<dbReference type="SUPFAM" id="SSF51445">
    <property type="entry name" value="(Trans)glycosidases"/>
    <property type="match status" value="1"/>
</dbReference>
<feature type="domain" description="Glycosyl hydrolase family 13 catalytic" evidence="4">
    <location>
        <begin position="41"/>
        <end position="433"/>
    </location>
</feature>
<dbReference type="PANTHER" id="PTHR10357">
    <property type="entry name" value="ALPHA-AMYLASE FAMILY MEMBER"/>
    <property type="match status" value="1"/>
</dbReference>
<keyword evidence="2" id="KW-0378">Hydrolase</keyword>
<dbReference type="InterPro" id="IPR006047">
    <property type="entry name" value="GH13_cat_dom"/>
</dbReference>
<dbReference type="GO" id="GO:0009313">
    <property type="term" value="P:oligosaccharide catabolic process"/>
    <property type="evidence" value="ECO:0007669"/>
    <property type="project" value="TreeGrafter"/>
</dbReference>
<dbReference type="InterPro" id="IPR017853">
    <property type="entry name" value="GH"/>
</dbReference>
<organism evidence="5 6">
    <name type="scientific">Palleronia pelagia</name>
    <dbReference type="NCBI Taxonomy" id="387096"/>
    <lineage>
        <taxon>Bacteria</taxon>
        <taxon>Pseudomonadati</taxon>
        <taxon>Pseudomonadota</taxon>
        <taxon>Alphaproteobacteria</taxon>
        <taxon>Rhodobacterales</taxon>
        <taxon>Roseobacteraceae</taxon>
        <taxon>Palleronia</taxon>
    </lineage>
</organism>
<dbReference type="InterPro" id="IPR045857">
    <property type="entry name" value="O16G_dom_2"/>
</dbReference>
<dbReference type="FunFam" id="3.90.400.10:FF:000002">
    <property type="entry name" value="Sucrose isomerase"/>
    <property type="match status" value="1"/>
</dbReference>
<accession>A0A1H8K6I9</accession>
<dbReference type="Gene3D" id="2.60.40.1180">
    <property type="entry name" value="Golgi alpha-mannosidase II"/>
    <property type="match status" value="1"/>
</dbReference>
<dbReference type="GO" id="GO:0004556">
    <property type="term" value="F:alpha-amylase activity"/>
    <property type="evidence" value="ECO:0007669"/>
    <property type="project" value="TreeGrafter"/>
</dbReference>
<dbReference type="AlphaFoldDB" id="A0A1H8K6I9"/>
<comment type="similarity">
    <text evidence="1">Belongs to the glycosyl hydrolase 13 family.</text>
</comment>
<dbReference type="FunFam" id="3.20.20.80:FF:000064">
    <property type="entry name" value="Oligo-1,6-glucosidase"/>
    <property type="match status" value="1"/>
</dbReference>
<dbReference type="Gene3D" id="3.90.400.10">
    <property type="entry name" value="Oligo-1,6-glucosidase, Domain 2"/>
    <property type="match status" value="1"/>
</dbReference>
<dbReference type="SMART" id="SM00642">
    <property type="entry name" value="Aamy"/>
    <property type="match status" value="1"/>
</dbReference>
<evidence type="ECO:0000313" key="5">
    <source>
        <dbReference type="EMBL" id="SEN88602.1"/>
    </source>
</evidence>
<evidence type="ECO:0000256" key="1">
    <source>
        <dbReference type="ARBA" id="ARBA00008061"/>
    </source>
</evidence>